<dbReference type="NCBIfam" id="NF033539">
    <property type="entry name" value="transpos_IS1380"/>
    <property type="match status" value="1"/>
</dbReference>
<dbReference type="EMBL" id="JACBZR010000001">
    <property type="protein sequence ID" value="NYI80930.1"/>
    <property type="molecule type" value="Genomic_DNA"/>
</dbReference>
<comment type="caution">
    <text evidence="2">The sequence shown here is derived from an EMBL/GenBank/DDBJ whole genome shotgun (WGS) entry which is preliminary data.</text>
</comment>
<dbReference type="InterPro" id="IPR025668">
    <property type="entry name" value="Tnp_DDE_dom"/>
</dbReference>
<evidence type="ECO:0000259" key="1">
    <source>
        <dbReference type="Pfam" id="PF13701"/>
    </source>
</evidence>
<dbReference type="AlphaFoldDB" id="A0A7Z0IVF0"/>
<organism evidence="2 3">
    <name type="scientific">Nocardioides panzhihuensis</name>
    <dbReference type="NCBI Taxonomy" id="860243"/>
    <lineage>
        <taxon>Bacteria</taxon>
        <taxon>Bacillati</taxon>
        <taxon>Actinomycetota</taxon>
        <taxon>Actinomycetes</taxon>
        <taxon>Propionibacteriales</taxon>
        <taxon>Nocardioidaceae</taxon>
        <taxon>Nocardioides</taxon>
    </lineage>
</organism>
<dbReference type="InterPro" id="IPR047960">
    <property type="entry name" value="Transpos_IS1380"/>
</dbReference>
<evidence type="ECO:0000313" key="3">
    <source>
        <dbReference type="Proteomes" id="UP000564496"/>
    </source>
</evidence>
<reference evidence="2 3" key="1">
    <citation type="submission" date="2020-07" db="EMBL/GenBank/DDBJ databases">
        <title>Sequencing the genomes of 1000 actinobacteria strains.</title>
        <authorList>
            <person name="Klenk H.-P."/>
        </authorList>
    </citation>
    <scope>NUCLEOTIDE SEQUENCE [LARGE SCALE GENOMIC DNA]</scope>
    <source>
        <strain evidence="2 3">DSM 26487</strain>
    </source>
</reference>
<evidence type="ECO:0000313" key="2">
    <source>
        <dbReference type="EMBL" id="NYI80930.1"/>
    </source>
</evidence>
<name>A0A7Z0IVF0_9ACTN</name>
<sequence length="468" mass="50911">MKHRGWSTGLVVTGDGSGVAAHAGSAAVRLLADKVGLTEDLSRALTRRSKTPRHDRGGVLRDVAVMIADGGEAISDIDVLRHQGGPQGVLGAVASPATVWRMLDEVSPGRMKKIATARARTRRRVWAGLPGGLPRSRVAGKQLDAGVVVLDVDATIVVAHSEKEQAAPTFKKTFGYHPLGVWCDNTEEFLTAMLRTGKAGSNTAADHVAVLADAIAQVPGTHRKHLLIRCDGAGASHELVAWLQDQNQVRGRRVEYSVGFAITEHIRTAINLVPKKAWVPAIDADGEVRAGGDVTEITGLLDPDLLAKWPAGMRVIVRRERPHPGAQLSLFEEADGWRYQAFVTNTDRGQLAFLEARHRAHARVEDRIRHAKDTGLGRFPSREFAINAAWLLAVQIAADLIAWLRLIGLNQTGLASAEPKALRYRLLHVPARLTRSSRRRHLRIPATWPWVADVVKVFARIAAIPQPA</sequence>
<protein>
    <recommendedName>
        <fullName evidence="1">Transposase DDE domain-containing protein</fullName>
    </recommendedName>
</protein>
<dbReference type="RefSeq" id="WP_179661058.1">
    <property type="nucleotide sequence ID" value="NZ_JACBZR010000001.1"/>
</dbReference>
<accession>A0A7Z0IVF0</accession>
<gene>
    <name evidence="2" type="ORF">BJ988_005578</name>
</gene>
<dbReference type="Pfam" id="PF13701">
    <property type="entry name" value="DDE_Tnp_1_4"/>
    <property type="match status" value="1"/>
</dbReference>
<dbReference type="Proteomes" id="UP000564496">
    <property type="component" value="Unassembled WGS sequence"/>
</dbReference>
<keyword evidence="3" id="KW-1185">Reference proteome</keyword>
<feature type="domain" description="Transposase DDE" evidence="1">
    <location>
        <begin position="10"/>
        <end position="464"/>
    </location>
</feature>
<proteinExistence type="predicted"/>